<protein>
    <submittedName>
        <fullName evidence="2">Uncharacterized protein</fullName>
    </submittedName>
</protein>
<organism evidence="2 3">
    <name type="scientific">Xylaria bambusicola</name>
    <dbReference type="NCBI Taxonomy" id="326684"/>
    <lineage>
        <taxon>Eukaryota</taxon>
        <taxon>Fungi</taxon>
        <taxon>Dikarya</taxon>
        <taxon>Ascomycota</taxon>
        <taxon>Pezizomycotina</taxon>
        <taxon>Sordariomycetes</taxon>
        <taxon>Xylariomycetidae</taxon>
        <taxon>Xylariales</taxon>
        <taxon>Xylariaceae</taxon>
        <taxon>Xylaria</taxon>
    </lineage>
</organism>
<proteinExistence type="predicted"/>
<dbReference type="Proteomes" id="UP001305414">
    <property type="component" value="Unassembled WGS sequence"/>
</dbReference>
<gene>
    <name evidence="2" type="ORF">RRF57_011582</name>
</gene>
<name>A0AAN7Z3U0_9PEZI</name>
<keyword evidence="3" id="KW-1185">Reference proteome</keyword>
<evidence type="ECO:0000313" key="3">
    <source>
        <dbReference type="Proteomes" id="UP001305414"/>
    </source>
</evidence>
<sequence>MPPPPLSEQFWDARHPPANPTHLSFKGKTVLVTGANTGMGFQAALKYAQLGASTLILAVRDMNKGKAAKARITGQVTSPGDIVIKTVDLSTFDSVKAFVQDINETVPELHVVQLCAGIMTPSFTMGAEGYENAFQVNVLSTALMAILLLDKVRKTAAADSNDGYIPHITFLNSVATQDVLGEWIPDDQTLVQRINDPTKFEHVSQYYLVKLAARYFIEGLAAHCSRTSPGGETDIIVNCSCPAMCRGTDLHRDYPWYVRLLMIPYKLICGRNPEHGSRTLVSAAGLGRESHGKFWINDTLPE</sequence>
<dbReference type="GO" id="GO:0016491">
    <property type="term" value="F:oxidoreductase activity"/>
    <property type="evidence" value="ECO:0007669"/>
    <property type="project" value="UniProtKB-KW"/>
</dbReference>
<dbReference type="Pfam" id="PF00106">
    <property type="entry name" value="adh_short"/>
    <property type="match status" value="1"/>
</dbReference>
<comment type="caution">
    <text evidence="2">The sequence shown here is derived from an EMBL/GenBank/DDBJ whole genome shotgun (WGS) entry which is preliminary data.</text>
</comment>
<dbReference type="InterPro" id="IPR036291">
    <property type="entry name" value="NAD(P)-bd_dom_sf"/>
</dbReference>
<evidence type="ECO:0000313" key="2">
    <source>
        <dbReference type="EMBL" id="KAK5635870.1"/>
    </source>
</evidence>
<dbReference type="EMBL" id="JAWHQM010000058">
    <property type="protein sequence ID" value="KAK5635870.1"/>
    <property type="molecule type" value="Genomic_DNA"/>
</dbReference>
<dbReference type="PANTHER" id="PTHR43157">
    <property type="entry name" value="PHOSPHATIDYLINOSITOL-GLYCAN BIOSYNTHESIS CLASS F PROTEIN-RELATED"/>
    <property type="match status" value="1"/>
</dbReference>
<reference evidence="2 3" key="1">
    <citation type="submission" date="2023-10" db="EMBL/GenBank/DDBJ databases">
        <title>Draft genome sequence of Xylaria bambusicola isolate GMP-LS, the root and basal stem rot pathogen of sugarcane in Indonesia.</title>
        <authorList>
            <person name="Selvaraj P."/>
            <person name="Muralishankar V."/>
            <person name="Muruganantham S."/>
            <person name="Sp S."/>
            <person name="Haryani S."/>
            <person name="Lau K.J.X."/>
            <person name="Naqvi N.I."/>
        </authorList>
    </citation>
    <scope>NUCLEOTIDE SEQUENCE [LARGE SCALE GENOMIC DNA]</scope>
    <source>
        <strain evidence="2">GMP-LS</strain>
    </source>
</reference>
<accession>A0AAN7Z3U0</accession>
<dbReference type="InterPro" id="IPR002347">
    <property type="entry name" value="SDR_fam"/>
</dbReference>
<dbReference type="SUPFAM" id="SSF51735">
    <property type="entry name" value="NAD(P)-binding Rossmann-fold domains"/>
    <property type="match status" value="1"/>
</dbReference>
<dbReference type="AlphaFoldDB" id="A0AAN7Z3U0"/>
<evidence type="ECO:0000256" key="1">
    <source>
        <dbReference type="ARBA" id="ARBA00023002"/>
    </source>
</evidence>
<keyword evidence="1" id="KW-0560">Oxidoreductase</keyword>
<dbReference type="PANTHER" id="PTHR43157:SF31">
    <property type="entry name" value="PHOSPHATIDYLINOSITOL-GLYCAN BIOSYNTHESIS CLASS F PROTEIN"/>
    <property type="match status" value="1"/>
</dbReference>
<dbReference type="Gene3D" id="3.40.50.720">
    <property type="entry name" value="NAD(P)-binding Rossmann-like Domain"/>
    <property type="match status" value="1"/>
</dbReference>